<dbReference type="NCBIfam" id="NF001531">
    <property type="entry name" value="PRK00364.2-2"/>
    <property type="match status" value="1"/>
</dbReference>
<evidence type="ECO:0000256" key="1">
    <source>
        <dbReference type="ARBA" id="ARBA00006975"/>
    </source>
</evidence>
<dbReference type="AlphaFoldDB" id="X1LCH6"/>
<protein>
    <recommendedName>
        <fullName evidence="4">10 kDa chaperonin</fullName>
    </recommendedName>
</protein>
<comment type="similarity">
    <text evidence="1">Belongs to the GroES chaperonin family.</text>
</comment>
<proteinExistence type="inferred from homology"/>
<dbReference type="InterPro" id="IPR037124">
    <property type="entry name" value="Chaperonin_GroES_sf"/>
</dbReference>
<reference evidence="3" key="1">
    <citation type="journal article" date="2014" name="Front. Microbiol.">
        <title>High frequency of phylogenetically diverse reductive dehalogenase-homologous genes in deep subseafloor sedimentary metagenomes.</title>
        <authorList>
            <person name="Kawai M."/>
            <person name="Futagami T."/>
            <person name="Toyoda A."/>
            <person name="Takaki Y."/>
            <person name="Nishi S."/>
            <person name="Hori S."/>
            <person name="Arai W."/>
            <person name="Tsubouchi T."/>
            <person name="Morono Y."/>
            <person name="Uchiyama I."/>
            <person name="Ito T."/>
            <person name="Fujiyama A."/>
            <person name="Inagaki F."/>
            <person name="Takami H."/>
        </authorList>
    </citation>
    <scope>NUCLEOTIDE SEQUENCE</scope>
    <source>
        <strain evidence="3">Expedition CK06-06</strain>
    </source>
</reference>
<dbReference type="EMBL" id="BARV01007087">
    <property type="protein sequence ID" value="GAI03536.1"/>
    <property type="molecule type" value="Genomic_DNA"/>
</dbReference>
<dbReference type="Pfam" id="PF00166">
    <property type="entry name" value="Cpn10"/>
    <property type="match status" value="1"/>
</dbReference>
<dbReference type="InterPro" id="IPR011032">
    <property type="entry name" value="GroES-like_sf"/>
</dbReference>
<dbReference type="GO" id="GO:0046872">
    <property type="term" value="F:metal ion binding"/>
    <property type="evidence" value="ECO:0007669"/>
    <property type="project" value="TreeGrafter"/>
</dbReference>
<dbReference type="PROSITE" id="PS00681">
    <property type="entry name" value="CHAPERONINS_CPN10"/>
    <property type="match status" value="1"/>
</dbReference>
<dbReference type="SMART" id="SM00883">
    <property type="entry name" value="Cpn10"/>
    <property type="match status" value="1"/>
</dbReference>
<evidence type="ECO:0000313" key="3">
    <source>
        <dbReference type="EMBL" id="GAI03536.1"/>
    </source>
</evidence>
<comment type="caution">
    <text evidence="3">The sequence shown here is derived from an EMBL/GenBank/DDBJ whole genome shotgun (WGS) entry which is preliminary data.</text>
</comment>
<gene>
    <name evidence="3" type="ORF">S06H3_14485</name>
</gene>
<dbReference type="CDD" id="cd00320">
    <property type="entry name" value="cpn10"/>
    <property type="match status" value="1"/>
</dbReference>
<dbReference type="InterPro" id="IPR020818">
    <property type="entry name" value="Chaperonin_GroES"/>
</dbReference>
<organism evidence="3">
    <name type="scientific">marine sediment metagenome</name>
    <dbReference type="NCBI Taxonomy" id="412755"/>
    <lineage>
        <taxon>unclassified sequences</taxon>
        <taxon>metagenomes</taxon>
        <taxon>ecological metagenomes</taxon>
    </lineage>
</organism>
<dbReference type="GO" id="GO:0044183">
    <property type="term" value="F:protein folding chaperone"/>
    <property type="evidence" value="ECO:0007669"/>
    <property type="project" value="InterPro"/>
</dbReference>
<dbReference type="PRINTS" id="PR00297">
    <property type="entry name" value="CHAPERONIN10"/>
</dbReference>
<keyword evidence="2" id="KW-0143">Chaperone</keyword>
<dbReference type="SUPFAM" id="SSF50129">
    <property type="entry name" value="GroES-like"/>
    <property type="match status" value="1"/>
</dbReference>
<evidence type="ECO:0000256" key="2">
    <source>
        <dbReference type="ARBA" id="ARBA00023186"/>
    </source>
</evidence>
<dbReference type="InterPro" id="IPR018369">
    <property type="entry name" value="Chaprnonin_Cpn10_CS"/>
</dbReference>
<dbReference type="PANTHER" id="PTHR10772">
    <property type="entry name" value="10 KDA HEAT SHOCK PROTEIN"/>
    <property type="match status" value="1"/>
</dbReference>
<dbReference type="HAMAP" id="MF_00580">
    <property type="entry name" value="CH10"/>
    <property type="match status" value="1"/>
</dbReference>
<accession>X1LCH6</accession>
<dbReference type="GO" id="GO:0051082">
    <property type="term" value="F:unfolded protein binding"/>
    <property type="evidence" value="ECO:0007669"/>
    <property type="project" value="TreeGrafter"/>
</dbReference>
<dbReference type="NCBIfam" id="NF001534">
    <property type="entry name" value="PRK00364.2-5"/>
    <property type="match status" value="1"/>
</dbReference>
<dbReference type="PANTHER" id="PTHR10772:SF58">
    <property type="entry name" value="CO-CHAPERONIN GROES"/>
    <property type="match status" value="1"/>
</dbReference>
<dbReference type="NCBIfam" id="NF001533">
    <property type="entry name" value="PRK00364.2-4"/>
    <property type="match status" value="1"/>
</dbReference>
<dbReference type="GO" id="GO:0005524">
    <property type="term" value="F:ATP binding"/>
    <property type="evidence" value="ECO:0007669"/>
    <property type="project" value="InterPro"/>
</dbReference>
<evidence type="ECO:0008006" key="4">
    <source>
        <dbReference type="Google" id="ProtNLM"/>
    </source>
</evidence>
<name>X1LCH6_9ZZZZ</name>
<dbReference type="Gene3D" id="2.30.33.40">
    <property type="entry name" value="GroES chaperonin"/>
    <property type="match status" value="1"/>
</dbReference>
<sequence>MKLRPLDDRVVIKQLDAEEKTRGGIILPDTAKEKPQIGKIIATGPGKMLDNGKRGKMSVKKKDEVIYGKYIGSEIEIDRKKYVILRESDILGIVER</sequence>
<dbReference type="GO" id="GO:0051087">
    <property type="term" value="F:protein-folding chaperone binding"/>
    <property type="evidence" value="ECO:0007669"/>
    <property type="project" value="TreeGrafter"/>
</dbReference>
<dbReference type="FunFam" id="2.30.33.40:FF:000001">
    <property type="entry name" value="10 kDa chaperonin"/>
    <property type="match status" value="1"/>
</dbReference>